<dbReference type="Proteomes" id="UP001151699">
    <property type="component" value="Chromosome A"/>
</dbReference>
<dbReference type="InterPro" id="IPR000717">
    <property type="entry name" value="PCI_dom"/>
</dbReference>
<dbReference type="OrthoDB" id="7900529at2759"/>
<comment type="caution">
    <text evidence="7">The sequence shown here is derived from an EMBL/GenBank/DDBJ whole genome shotgun (WGS) entry which is preliminary data.</text>
</comment>
<dbReference type="InterPro" id="IPR036390">
    <property type="entry name" value="WH_DNA-bd_sf"/>
</dbReference>
<dbReference type="GO" id="GO:0003743">
    <property type="term" value="F:translation initiation factor activity"/>
    <property type="evidence" value="ECO:0007669"/>
    <property type="project" value="UniProtKB-UniRule"/>
</dbReference>
<dbReference type="SUPFAM" id="SSF46785">
    <property type="entry name" value="Winged helix' DNA-binding domain"/>
    <property type="match status" value="1"/>
</dbReference>
<comment type="subunit">
    <text evidence="5">Component of the eukaryotic translation initiation factor 3 (eIF-3) complex.</text>
</comment>
<dbReference type="SUPFAM" id="SSF48371">
    <property type="entry name" value="ARM repeat"/>
    <property type="match status" value="1"/>
</dbReference>
<dbReference type="SMART" id="SM00088">
    <property type="entry name" value="PINT"/>
    <property type="match status" value="1"/>
</dbReference>
<keyword evidence="2 5" id="KW-0963">Cytoplasm</keyword>
<protein>
    <recommendedName>
        <fullName evidence="5">Eukaryotic translation initiation factor 3 subunit M</fullName>
        <shortName evidence="5">eIF3m</shortName>
    </recommendedName>
</protein>
<keyword evidence="3 5" id="KW-0396">Initiation factor</keyword>
<dbReference type="GO" id="GO:0071541">
    <property type="term" value="C:eukaryotic translation initiation factor 3 complex, eIF3m"/>
    <property type="evidence" value="ECO:0007669"/>
    <property type="project" value="UniProtKB-UniRule"/>
</dbReference>
<dbReference type="GO" id="GO:0016282">
    <property type="term" value="C:eukaryotic 43S preinitiation complex"/>
    <property type="evidence" value="ECO:0007669"/>
    <property type="project" value="UniProtKB-UniRule"/>
</dbReference>
<keyword evidence="4 5" id="KW-0648">Protein biosynthesis</keyword>
<dbReference type="Pfam" id="PF18005">
    <property type="entry name" value="eIF3m_C_helix"/>
    <property type="match status" value="1"/>
</dbReference>
<gene>
    <name evidence="7" type="ORF">Bhyg_01909</name>
</gene>
<evidence type="ECO:0000256" key="2">
    <source>
        <dbReference type="ARBA" id="ARBA00022490"/>
    </source>
</evidence>
<dbReference type="Pfam" id="PF01399">
    <property type="entry name" value="PCI"/>
    <property type="match status" value="1"/>
</dbReference>
<evidence type="ECO:0000256" key="3">
    <source>
        <dbReference type="ARBA" id="ARBA00022540"/>
    </source>
</evidence>
<dbReference type="PROSITE" id="PS50250">
    <property type="entry name" value="PCI"/>
    <property type="match status" value="1"/>
</dbReference>
<dbReference type="EMBL" id="WJQU01000001">
    <property type="protein sequence ID" value="KAJ6646696.1"/>
    <property type="molecule type" value="Genomic_DNA"/>
</dbReference>
<dbReference type="InterPro" id="IPR045237">
    <property type="entry name" value="COPS7/eIF3m"/>
</dbReference>
<reference evidence="7" key="1">
    <citation type="submission" date="2022-07" db="EMBL/GenBank/DDBJ databases">
        <authorList>
            <person name="Trinca V."/>
            <person name="Uliana J.V.C."/>
            <person name="Torres T.T."/>
            <person name="Ward R.J."/>
            <person name="Monesi N."/>
        </authorList>
    </citation>
    <scope>NUCLEOTIDE SEQUENCE</scope>
    <source>
        <strain evidence="7">HSMRA1968</strain>
        <tissue evidence="7">Whole embryos</tissue>
    </source>
</reference>
<evidence type="ECO:0000256" key="4">
    <source>
        <dbReference type="ARBA" id="ARBA00022917"/>
    </source>
</evidence>
<organism evidence="7 8">
    <name type="scientific">Pseudolycoriella hygida</name>
    <dbReference type="NCBI Taxonomy" id="35572"/>
    <lineage>
        <taxon>Eukaryota</taxon>
        <taxon>Metazoa</taxon>
        <taxon>Ecdysozoa</taxon>
        <taxon>Arthropoda</taxon>
        <taxon>Hexapoda</taxon>
        <taxon>Insecta</taxon>
        <taxon>Pterygota</taxon>
        <taxon>Neoptera</taxon>
        <taxon>Endopterygota</taxon>
        <taxon>Diptera</taxon>
        <taxon>Nematocera</taxon>
        <taxon>Sciaroidea</taxon>
        <taxon>Sciaridae</taxon>
        <taxon>Pseudolycoriella</taxon>
    </lineage>
</organism>
<dbReference type="InterPro" id="IPR016024">
    <property type="entry name" value="ARM-type_fold"/>
</dbReference>
<evidence type="ECO:0000259" key="6">
    <source>
        <dbReference type="PROSITE" id="PS50250"/>
    </source>
</evidence>
<evidence type="ECO:0000256" key="1">
    <source>
        <dbReference type="ARBA" id="ARBA00008482"/>
    </source>
</evidence>
<comment type="function">
    <text evidence="5">Component of the eukaryotic translation initiation factor 3 (eIF-3) complex, which is involved in protein synthesis of a specialized repertoire of mRNAs and, together with other initiation factors, stimulates binding of mRNA and methionyl-tRNAi to the 40S ribosome. The eIF-3 complex specifically targets and initiates translation of a subset of mRNAs involved in cell proliferation.</text>
</comment>
<dbReference type="PANTHER" id="PTHR15350">
    <property type="entry name" value="COP9 SIGNALOSOME COMPLEX SUBUNIT 7/DENDRITIC CELL PROTEIN GA17"/>
    <property type="match status" value="1"/>
</dbReference>
<feature type="domain" description="PCI" evidence="6">
    <location>
        <begin position="180"/>
        <end position="342"/>
    </location>
</feature>
<dbReference type="AlphaFoldDB" id="A0A9Q0NC00"/>
<keyword evidence="8" id="KW-1185">Reference proteome</keyword>
<dbReference type="PANTHER" id="PTHR15350:SF2">
    <property type="entry name" value="EUKARYOTIC TRANSLATION INITIATION FACTOR 3 SUBUNIT M"/>
    <property type="match status" value="1"/>
</dbReference>
<comment type="similarity">
    <text evidence="5">Belongs to the eIF-3 subunit M family.</text>
</comment>
<dbReference type="GO" id="GO:0033290">
    <property type="term" value="C:eukaryotic 48S preinitiation complex"/>
    <property type="evidence" value="ECO:0007669"/>
    <property type="project" value="UniProtKB-UniRule"/>
</dbReference>
<comment type="similarity">
    <text evidence="1">Belongs to the CSN7/EIF3M family. CSN7 subfamily.</text>
</comment>
<evidence type="ECO:0000313" key="7">
    <source>
        <dbReference type="EMBL" id="KAJ6646696.1"/>
    </source>
</evidence>
<evidence type="ECO:0000313" key="8">
    <source>
        <dbReference type="Proteomes" id="UP001151699"/>
    </source>
</evidence>
<evidence type="ECO:0000256" key="5">
    <source>
        <dbReference type="HAMAP-Rule" id="MF_03012"/>
    </source>
</evidence>
<dbReference type="GO" id="GO:0001732">
    <property type="term" value="P:formation of cytoplasmic translation initiation complex"/>
    <property type="evidence" value="ECO:0007669"/>
    <property type="project" value="UniProtKB-UniRule"/>
</dbReference>
<comment type="subcellular location">
    <subcellularLocation>
        <location evidence="5">Cytoplasm</location>
    </subcellularLocation>
</comment>
<dbReference type="HAMAP" id="MF_03012">
    <property type="entry name" value="eIF3m"/>
    <property type="match status" value="1"/>
</dbReference>
<sequence length="397" mass="45606">MVMQGPAVFIDLTLEDQAQELRKYFKSLGAEISEEKSSKGIEDDLHKIIGVCDVCFKDGDPTEIDGILNSIVSIMVTIPLDRGENIVLAFCEKLTKAPEIPLAKVCLQSLWRLFNNLEHSSPLRYHVYYHLVQVAKQCDQVREVFSSVDQLKGQFVQCPPSNEQMQKMYRLLHDVLKDTNSELAAKVMIELLGTYTSENASVAREDAMKCIVTALADPNTFLLDPLLSLKPVRFLEGELIHDLLSVFVSEKLSSYLNFYKNHKEFVTSQGLNHEQNMKKMRLLSFMQLAETYPEMTFEQLQKELQIQEEEVEPFIIEVLKTKLVRARMDQKNRKVHISSTMHRTFGRPQWQQLYDLLCLWKNNLNVVEGGMRSVAAAQKDILLKLNYSLQTVSLEIR</sequence>
<dbReference type="InterPro" id="IPR027528">
    <property type="entry name" value="eIF3m"/>
</dbReference>
<proteinExistence type="inferred from homology"/>
<dbReference type="InterPro" id="IPR040750">
    <property type="entry name" value="eIF3m_C_helix"/>
</dbReference>
<accession>A0A9Q0NC00</accession>
<name>A0A9Q0NC00_9DIPT</name>